<reference evidence="2" key="1">
    <citation type="submission" date="2010-08" db="EMBL/GenBank/DDBJ databases">
        <authorList>
            <consortium name="Caenorhabditis japonica Sequencing Consortium"/>
            <person name="Wilson R.K."/>
        </authorList>
    </citation>
    <scope>NUCLEOTIDE SEQUENCE [LARGE SCALE GENOMIC DNA]</scope>
    <source>
        <strain evidence="2">DF5081</strain>
    </source>
</reference>
<evidence type="ECO:0000313" key="2">
    <source>
        <dbReference type="Proteomes" id="UP000005237"/>
    </source>
</evidence>
<reference evidence="1" key="2">
    <citation type="submission" date="2022-06" db="UniProtKB">
        <authorList>
            <consortium name="EnsemblMetazoa"/>
        </authorList>
    </citation>
    <scope>IDENTIFICATION</scope>
    <source>
        <strain evidence="1">DF5081</strain>
    </source>
</reference>
<protein>
    <submittedName>
        <fullName evidence="1">Uncharacterized protein</fullName>
    </submittedName>
</protein>
<dbReference type="EnsemblMetazoa" id="CJA20027.1">
    <property type="protein sequence ID" value="CJA20027.1"/>
    <property type="gene ID" value="WBGene00175598"/>
</dbReference>
<organism evidence="1 2">
    <name type="scientific">Caenorhabditis japonica</name>
    <dbReference type="NCBI Taxonomy" id="281687"/>
    <lineage>
        <taxon>Eukaryota</taxon>
        <taxon>Metazoa</taxon>
        <taxon>Ecdysozoa</taxon>
        <taxon>Nematoda</taxon>
        <taxon>Chromadorea</taxon>
        <taxon>Rhabditida</taxon>
        <taxon>Rhabditina</taxon>
        <taxon>Rhabditomorpha</taxon>
        <taxon>Rhabditoidea</taxon>
        <taxon>Rhabditidae</taxon>
        <taxon>Peloderinae</taxon>
        <taxon>Caenorhabditis</taxon>
    </lineage>
</organism>
<dbReference type="Proteomes" id="UP000005237">
    <property type="component" value="Unassembled WGS sequence"/>
</dbReference>
<proteinExistence type="predicted"/>
<keyword evidence="2" id="KW-1185">Reference proteome</keyword>
<accession>A0A8R1IAS8</accession>
<dbReference type="AlphaFoldDB" id="A0A8R1IAS8"/>
<name>A0A8R1IAS8_CAEJA</name>
<sequence length="87" mass="9688">MRCVCASGRAYSLPPHTPVPIQCQLCPYYDYPSFSTANSHIYAENLHERVKIPIFCLYSPKTAPNLPRSPIMCQLCACPLITSARNG</sequence>
<evidence type="ECO:0000313" key="1">
    <source>
        <dbReference type="EnsemblMetazoa" id="CJA20027.1"/>
    </source>
</evidence>